<evidence type="ECO:0000256" key="6">
    <source>
        <dbReference type="PROSITE-ProRule" id="PRU00169"/>
    </source>
</evidence>
<protein>
    <submittedName>
        <fullName evidence="9">DNA-binding response regulator</fullName>
    </submittedName>
</protein>
<evidence type="ECO:0000259" key="8">
    <source>
        <dbReference type="PROSITE" id="PS50110"/>
    </source>
</evidence>
<feature type="domain" description="Response regulatory" evidence="8">
    <location>
        <begin position="7"/>
        <end position="123"/>
    </location>
</feature>
<keyword evidence="1 6" id="KW-0597">Phosphoprotein</keyword>
<name>A0ABQ1M7T1_9PROT</name>
<dbReference type="EMBL" id="BMCH01000005">
    <property type="protein sequence ID" value="GGC35912.1"/>
    <property type="molecule type" value="Genomic_DNA"/>
</dbReference>
<dbReference type="InterPro" id="IPR001789">
    <property type="entry name" value="Sig_transdc_resp-reg_receiver"/>
</dbReference>
<keyword evidence="5" id="KW-0804">Transcription</keyword>
<reference evidence="10" key="1">
    <citation type="journal article" date="2019" name="Int. J. Syst. Evol. Microbiol.">
        <title>The Global Catalogue of Microorganisms (GCM) 10K type strain sequencing project: providing services to taxonomists for standard genome sequencing and annotation.</title>
        <authorList>
            <consortium name="The Broad Institute Genomics Platform"/>
            <consortium name="The Broad Institute Genome Sequencing Center for Infectious Disease"/>
            <person name="Wu L."/>
            <person name="Ma J."/>
        </authorList>
    </citation>
    <scope>NUCLEOTIDE SEQUENCE [LARGE SCALE GENOMIC DNA]</scope>
    <source>
        <strain evidence="10">CCM 7132</strain>
    </source>
</reference>
<evidence type="ECO:0000256" key="1">
    <source>
        <dbReference type="ARBA" id="ARBA00022553"/>
    </source>
</evidence>
<evidence type="ECO:0000256" key="3">
    <source>
        <dbReference type="ARBA" id="ARBA00023015"/>
    </source>
</evidence>
<dbReference type="Gene3D" id="3.40.50.2300">
    <property type="match status" value="1"/>
</dbReference>
<dbReference type="PROSITE" id="PS50110">
    <property type="entry name" value="RESPONSE_REGULATORY"/>
    <property type="match status" value="1"/>
</dbReference>
<dbReference type="Gene3D" id="1.10.10.10">
    <property type="entry name" value="Winged helix-like DNA-binding domain superfamily/Winged helix DNA-binding domain"/>
    <property type="match status" value="1"/>
</dbReference>
<organism evidence="9 10">
    <name type="scientific">Asaia siamensis</name>
    <dbReference type="NCBI Taxonomy" id="110479"/>
    <lineage>
        <taxon>Bacteria</taxon>
        <taxon>Pseudomonadati</taxon>
        <taxon>Pseudomonadota</taxon>
        <taxon>Alphaproteobacteria</taxon>
        <taxon>Acetobacterales</taxon>
        <taxon>Acetobacteraceae</taxon>
        <taxon>Asaia</taxon>
    </lineage>
</organism>
<dbReference type="RefSeq" id="WP_188426801.1">
    <property type="nucleotide sequence ID" value="NZ_BMCH01000005.1"/>
</dbReference>
<keyword evidence="4 9" id="KW-0238">DNA-binding</keyword>
<dbReference type="Pfam" id="PF00196">
    <property type="entry name" value="GerE"/>
    <property type="match status" value="1"/>
</dbReference>
<evidence type="ECO:0000313" key="10">
    <source>
        <dbReference type="Proteomes" id="UP000637769"/>
    </source>
</evidence>
<dbReference type="PRINTS" id="PR00038">
    <property type="entry name" value="HTHLUXR"/>
</dbReference>
<evidence type="ECO:0000259" key="7">
    <source>
        <dbReference type="PROSITE" id="PS50043"/>
    </source>
</evidence>
<feature type="modified residue" description="4-aspartylphosphate" evidence="6">
    <location>
        <position position="56"/>
    </location>
</feature>
<dbReference type="SUPFAM" id="SSF46894">
    <property type="entry name" value="C-terminal effector domain of the bipartite response regulators"/>
    <property type="match status" value="1"/>
</dbReference>
<dbReference type="InterPro" id="IPR016032">
    <property type="entry name" value="Sig_transdc_resp-reg_C-effctor"/>
</dbReference>
<keyword evidence="10" id="KW-1185">Reference proteome</keyword>
<dbReference type="InterPro" id="IPR011006">
    <property type="entry name" value="CheY-like_superfamily"/>
</dbReference>
<dbReference type="Pfam" id="PF00072">
    <property type="entry name" value="Response_reg"/>
    <property type="match status" value="1"/>
</dbReference>
<dbReference type="Proteomes" id="UP000637769">
    <property type="component" value="Unassembled WGS sequence"/>
</dbReference>
<gene>
    <name evidence="9" type="ORF">GCM10007207_21880</name>
</gene>
<dbReference type="CDD" id="cd06170">
    <property type="entry name" value="LuxR_C_like"/>
    <property type="match status" value="1"/>
</dbReference>
<sequence length="295" mass="32145">MTTERPTILVIDDDPAALGMMDAALDEAGFTVLLAQSGAAAFAIMAHRRPDLALVDAMMPGMDGWEVCARMAAEPELAAVPVIFMTGLTEIEHVLRAFDVGAQDYVTKPFHFDEVLARIRVRLAASQQVRAAHAALDRAGRYLFGLDMQRRQIAWSTPQAAERLALMPVDLFDELATPDLDDLAPGTLLGHWVVEDTPHKILLVGREGPEILLLKIAPVPAAPEIVLQKELGLSAREAEVLLWISRGKSSRDIADILKVSSRTIDKHTEQLYNKAGFSGRAAAAATASRLLRENE</sequence>
<dbReference type="SUPFAM" id="SSF52172">
    <property type="entry name" value="CheY-like"/>
    <property type="match status" value="1"/>
</dbReference>
<keyword evidence="2" id="KW-0902">Two-component regulatory system</keyword>
<dbReference type="InterPro" id="IPR000792">
    <property type="entry name" value="Tscrpt_reg_LuxR_C"/>
</dbReference>
<dbReference type="PANTHER" id="PTHR48111:SF1">
    <property type="entry name" value="TWO-COMPONENT RESPONSE REGULATOR ORR33"/>
    <property type="match status" value="1"/>
</dbReference>
<dbReference type="SMART" id="SM00448">
    <property type="entry name" value="REC"/>
    <property type="match status" value="1"/>
</dbReference>
<dbReference type="SMART" id="SM00421">
    <property type="entry name" value="HTH_LUXR"/>
    <property type="match status" value="1"/>
</dbReference>
<keyword evidence="3" id="KW-0805">Transcription regulation</keyword>
<evidence type="ECO:0000256" key="4">
    <source>
        <dbReference type="ARBA" id="ARBA00023125"/>
    </source>
</evidence>
<evidence type="ECO:0000256" key="5">
    <source>
        <dbReference type="ARBA" id="ARBA00023163"/>
    </source>
</evidence>
<evidence type="ECO:0000256" key="2">
    <source>
        <dbReference type="ARBA" id="ARBA00023012"/>
    </source>
</evidence>
<feature type="domain" description="HTH luxR-type" evidence="7">
    <location>
        <begin position="226"/>
        <end position="291"/>
    </location>
</feature>
<dbReference type="GO" id="GO:0003677">
    <property type="term" value="F:DNA binding"/>
    <property type="evidence" value="ECO:0007669"/>
    <property type="project" value="UniProtKB-KW"/>
</dbReference>
<dbReference type="PANTHER" id="PTHR48111">
    <property type="entry name" value="REGULATOR OF RPOS"/>
    <property type="match status" value="1"/>
</dbReference>
<dbReference type="InterPro" id="IPR036388">
    <property type="entry name" value="WH-like_DNA-bd_sf"/>
</dbReference>
<dbReference type="PROSITE" id="PS50043">
    <property type="entry name" value="HTH_LUXR_2"/>
    <property type="match status" value="1"/>
</dbReference>
<comment type="caution">
    <text evidence="9">The sequence shown here is derived from an EMBL/GenBank/DDBJ whole genome shotgun (WGS) entry which is preliminary data.</text>
</comment>
<dbReference type="InterPro" id="IPR039420">
    <property type="entry name" value="WalR-like"/>
</dbReference>
<accession>A0ABQ1M7T1</accession>
<proteinExistence type="predicted"/>
<evidence type="ECO:0000313" key="9">
    <source>
        <dbReference type="EMBL" id="GGC35912.1"/>
    </source>
</evidence>